<keyword evidence="2" id="KW-1185">Reference proteome</keyword>
<name>A0ABW4YY74_9HYPH</name>
<sequence length="237" mass="25812">MSSPRPSCRSPHRPVWRLLSALLLAVGLHVPAFAFEAGGPVWPDTSLARLQAYALVQTLNAELLSNPSATLTLDRWCASHRLAPADSKIVAGRVRDADKPADAAIREWLGAGPQEPVAYRRVRLACGGRVLSEADNWYRPALLTPEMNRQLETTDAAFGRVVRPLGFSRSTLSAKLLWQPLPDGWEMGAPIPAGTGGLDVPPFLLEHRAVLKRPDGQAFSVVVETYTREILAFPSPP</sequence>
<organism evidence="1 2">
    <name type="scientific">Ancylobacter oerskovii</name>
    <dbReference type="NCBI Taxonomy" id="459519"/>
    <lineage>
        <taxon>Bacteria</taxon>
        <taxon>Pseudomonadati</taxon>
        <taxon>Pseudomonadota</taxon>
        <taxon>Alphaproteobacteria</taxon>
        <taxon>Hyphomicrobiales</taxon>
        <taxon>Xanthobacteraceae</taxon>
        <taxon>Ancylobacter</taxon>
    </lineage>
</organism>
<dbReference type="SUPFAM" id="SSF64288">
    <property type="entry name" value="Chorismate lyase-like"/>
    <property type="match status" value="1"/>
</dbReference>
<dbReference type="RefSeq" id="WP_213350207.1">
    <property type="nucleotide sequence ID" value="NZ_JAHBGB010000002.1"/>
</dbReference>
<protein>
    <submittedName>
        <fullName evidence="1">Uncharacterized protein</fullName>
    </submittedName>
</protein>
<comment type="caution">
    <text evidence="1">The sequence shown here is derived from an EMBL/GenBank/DDBJ whole genome shotgun (WGS) entry which is preliminary data.</text>
</comment>
<accession>A0ABW4YY74</accession>
<dbReference type="Proteomes" id="UP001597299">
    <property type="component" value="Unassembled WGS sequence"/>
</dbReference>
<dbReference type="EMBL" id="JBHUHD010000001">
    <property type="protein sequence ID" value="MFD2141281.1"/>
    <property type="molecule type" value="Genomic_DNA"/>
</dbReference>
<evidence type="ECO:0000313" key="2">
    <source>
        <dbReference type="Proteomes" id="UP001597299"/>
    </source>
</evidence>
<dbReference type="InterPro" id="IPR028978">
    <property type="entry name" value="Chorismate_lyase_/UTRA_dom_sf"/>
</dbReference>
<gene>
    <name evidence="1" type="ORF">ACFSNC_12765</name>
</gene>
<dbReference type="Gene3D" id="3.40.1410.10">
    <property type="entry name" value="Chorismate lyase-like"/>
    <property type="match status" value="1"/>
</dbReference>
<proteinExistence type="predicted"/>
<reference evidence="2" key="1">
    <citation type="journal article" date="2019" name="Int. J. Syst. Evol. Microbiol.">
        <title>The Global Catalogue of Microorganisms (GCM) 10K type strain sequencing project: providing services to taxonomists for standard genome sequencing and annotation.</title>
        <authorList>
            <consortium name="The Broad Institute Genomics Platform"/>
            <consortium name="The Broad Institute Genome Sequencing Center for Infectious Disease"/>
            <person name="Wu L."/>
            <person name="Ma J."/>
        </authorList>
    </citation>
    <scope>NUCLEOTIDE SEQUENCE [LARGE SCALE GENOMIC DNA]</scope>
    <source>
        <strain evidence="2">CCM 7435</strain>
    </source>
</reference>
<evidence type="ECO:0000313" key="1">
    <source>
        <dbReference type="EMBL" id="MFD2141281.1"/>
    </source>
</evidence>